<organism evidence="1 2">
    <name type="scientific">Sphingobacterium haloxyli</name>
    <dbReference type="NCBI Taxonomy" id="2100533"/>
    <lineage>
        <taxon>Bacteria</taxon>
        <taxon>Pseudomonadati</taxon>
        <taxon>Bacteroidota</taxon>
        <taxon>Sphingobacteriia</taxon>
        <taxon>Sphingobacteriales</taxon>
        <taxon>Sphingobacteriaceae</taxon>
        <taxon>Sphingobacterium</taxon>
    </lineage>
</organism>
<reference evidence="1 2" key="1">
    <citation type="submission" date="2018-02" db="EMBL/GenBank/DDBJ databases">
        <title>The draft genome of Sphingobacterium sp. 5JN-11.</title>
        <authorList>
            <person name="Liu L."/>
            <person name="Li L."/>
            <person name="Liang L."/>
            <person name="Zhang X."/>
            <person name="Wang T."/>
        </authorList>
    </citation>
    <scope>NUCLEOTIDE SEQUENCE [LARGE SCALE GENOMIC DNA]</scope>
    <source>
        <strain evidence="1 2">5JN-11</strain>
    </source>
</reference>
<comment type="caution">
    <text evidence="1">The sequence shown here is derived from an EMBL/GenBank/DDBJ whole genome shotgun (WGS) entry which is preliminary data.</text>
</comment>
<keyword evidence="2" id="KW-1185">Reference proteome</keyword>
<dbReference type="AlphaFoldDB" id="A0A2S9J3N4"/>
<gene>
    <name evidence="1" type="ORF">C5745_11265</name>
</gene>
<accession>A0A2S9J3N4</accession>
<sequence>MQRYEIKLYLTIINKKFGLVNFLSHYYFERYSLHSERILGALLPDLLKNVDKRYNFHPQRFEEVLFAHPKTMWISEGWYRHVEVDRLFHTSDFFLDHTHALRRRLDPVVAHLPVRASFLAHIALELLLDHLLIDHTLVNPNRLYEHLGHVQKVTIEKYLQAIGEVDTERFSVFFERFVTSRYILDYADISNLSYALFNICKRVWTFESTGDDRDKLTACLRVYKEEHLVNYMYIFHEIQSKLP</sequence>
<proteinExistence type="predicted"/>
<name>A0A2S9J3N4_9SPHI</name>
<protein>
    <recommendedName>
        <fullName evidence="3">DUF479 domain-containing protein</fullName>
    </recommendedName>
</protein>
<evidence type="ECO:0000313" key="2">
    <source>
        <dbReference type="Proteomes" id="UP000239711"/>
    </source>
</evidence>
<evidence type="ECO:0008006" key="3">
    <source>
        <dbReference type="Google" id="ProtNLM"/>
    </source>
</evidence>
<evidence type="ECO:0000313" key="1">
    <source>
        <dbReference type="EMBL" id="PRD47385.1"/>
    </source>
</evidence>
<dbReference type="EMBL" id="PVBQ01000007">
    <property type="protein sequence ID" value="PRD47385.1"/>
    <property type="molecule type" value="Genomic_DNA"/>
</dbReference>
<dbReference type="Proteomes" id="UP000239711">
    <property type="component" value="Unassembled WGS sequence"/>
</dbReference>